<proteinExistence type="inferred from homology"/>
<keyword evidence="2" id="KW-1003">Cell membrane</keyword>
<feature type="transmembrane region" description="Helical" evidence="2">
    <location>
        <begin position="95"/>
        <end position="118"/>
    </location>
</feature>
<feature type="transmembrane region" description="Helical" evidence="2">
    <location>
        <begin position="148"/>
        <end position="168"/>
    </location>
</feature>
<comment type="subcellular location">
    <subcellularLocation>
        <location evidence="2">Cell membrane</location>
        <topology evidence="2">Multi-pass membrane protein</topology>
    </subcellularLocation>
</comment>
<dbReference type="RefSeq" id="WP_045457403.1">
    <property type="nucleotide sequence ID" value="NZ_BBLT01000001.1"/>
</dbReference>
<dbReference type="EC" id="7.1.1.-" evidence="2"/>
<keyword evidence="4" id="KW-1185">Reference proteome</keyword>
<dbReference type="GO" id="GO:0008137">
    <property type="term" value="F:NADH dehydrogenase (ubiquinone) activity"/>
    <property type="evidence" value="ECO:0007669"/>
    <property type="project" value="UniProtKB-UniRule"/>
</dbReference>
<comment type="caution">
    <text evidence="3">The sequence shown here is derived from an EMBL/GenBank/DDBJ whole genome shotgun (WGS) entry which is preliminary data.</text>
</comment>
<reference evidence="3 4" key="1">
    <citation type="submission" date="2014-09" db="EMBL/GenBank/DDBJ databases">
        <title>Sporocytophaga myxococcoides PG-01 genome sequencing.</title>
        <authorList>
            <person name="Liu L."/>
            <person name="Gao P.J."/>
            <person name="Chen G.J."/>
            <person name="Wang L.S."/>
        </authorList>
    </citation>
    <scope>NUCLEOTIDE SEQUENCE [LARGE SCALE GENOMIC DNA]</scope>
    <source>
        <strain evidence="3 4">PG-01</strain>
    </source>
</reference>
<dbReference type="eggNOG" id="COG0839">
    <property type="taxonomic scope" value="Bacteria"/>
</dbReference>
<protein>
    <recommendedName>
        <fullName evidence="2">NADH-quinone oxidoreductase subunit J</fullName>
        <ecNumber evidence="2">7.1.1.-</ecNumber>
    </recommendedName>
</protein>
<dbReference type="EMBL" id="BBLT01000001">
    <property type="protein sequence ID" value="GAL83053.1"/>
    <property type="molecule type" value="Genomic_DNA"/>
</dbReference>
<dbReference type="GO" id="GO:0048038">
    <property type="term" value="F:quinone binding"/>
    <property type="evidence" value="ECO:0007669"/>
    <property type="project" value="UniProtKB-UniRule"/>
</dbReference>
<dbReference type="PANTHER" id="PTHR33269">
    <property type="entry name" value="NADH-UBIQUINONE OXIDOREDUCTASE CHAIN 6"/>
    <property type="match status" value="1"/>
</dbReference>
<evidence type="ECO:0000313" key="3">
    <source>
        <dbReference type="EMBL" id="GAL83053.1"/>
    </source>
</evidence>
<feature type="transmembrane region" description="Helical" evidence="2">
    <location>
        <begin position="6"/>
        <end position="27"/>
    </location>
</feature>
<evidence type="ECO:0000256" key="2">
    <source>
        <dbReference type="RuleBase" id="RU004429"/>
    </source>
</evidence>
<comment type="similarity">
    <text evidence="1 2">Belongs to the complex I subunit 6 family.</text>
</comment>
<gene>
    <name evidence="3" type="ORF">MYP_279</name>
</gene>
<comment type="catalytic activity">
    <reaction evidence="2">
        <text>a quinone + NADH + 5 H(+)(in) = a quinol + NAD(+) + 4 H(+)(out)</text>
        <dbReference type="Rhea" id="RHEA:57888"/>
        <dbReference type="ChEBI" id="CHEBI:15378"/>
        <dbReference type="ChEBI" id="CHEBI:24646"/>
        <dbReference type="ChEBI" id="CHEBI:57540"/>
        <dbReference type="ChEBI" id="CHEBI:57945"/>
        <dbReference type="ChEBI" id="CHEBI:132124"/>
    </reaction>
</comment>
<keyword evidence="2" id="KW-0812">Transmembrane</keyword>
<dbReference type="InterPro" id="IPR001457">
    <property type="entry name" value="NADH_UbQ/plastoQ_OxRdtase_su6"/>
</dbReference>
<dbReference type="PANTHER" id="PTHR33269:SF17">
    <property type="entry name" value="NADH-UBIQUINONE OXIDOREDUCTASE CHAIN 6"/>
    <property type="match status" value="1"/>
</dbReference>
<keyword evidence="2" id="KW-0472">Membrane</keyword>
<organism evidence="3 4">
    <name type="scientific">Sporocytophaga myxococcoides</name>
    <dbReference type="NCBI Taxonomy" id="153721"/>
    <lineage>
        <taxon>Bacteria</taxon>
        <taxon>Pseudomonadati</taxon>
        <taxon>Bacteroidota</taxon>
        <taxon>Cytophagia</taxon>
        <taxon>Cytophagales</taxon>
        <taxon>Cytophagaceae</taxon>
        <taxon>Sporocytophaga</taxon>
    </lineage>
</organism>
<evidence type="ECO:0000313" key="4">
    <source>
        <dbReference type="Proteomes" id="UP000030185"/>
    </source>
</evidence>
<keyword evidence="2" id="KW-1133">Transmembrane helix</keyword>
<accession>A0A098L9X5</accession>
<dbReference type="OrthoDB" id="981464at2"/>
<comment type="function">
    <text evidence="2">NDH-1 shuttles electrons from NADH, via FMN and iron-sulfur (Fe-S) centers, to quinones in the respiratory chain. Couples the redox reaction to proton translocation (for every two electrons transferred, four hydrogen ions are translocated across the cytoplasmic membrane), and thus conserves the redox energy in a proton gradient.</text>
</comment>
<dbReference type="GO" id="GO:0005886">
    <property type="term" value="C:plasma membrane"/>
    <property type="evidence" value="ECO:0007669"/>
    <property type="project" value="UniProtKB-SubCell"/>
</dbReference>
<dbReference type="Proteomes" id="UP000030185">
    <property type="component" value="Unassembled WGS sequence"/>
</dbReference>
<feature type="transmembrane region" description="Helical" evidence="2">
    <location>
        <begin position="34"/>
        <end position="55"/>
    </location>
</feature>
<name>A0A098L9X5_9BACT</name>
<evidence type="ECO:0000256" key="1">
    <source>
        <dbReference type="ARBA" id="ARBA00005698"/>
    </source>
</evidence>
<feature type="transmembrane region" description="Helical" evidence="2">
    <location>
        <begin position="61"/>
        <end position="83"/>
    </location>
</feature>
<sequence length="174" mass="18932">MINSPEVYFFYFFAAIIVGSALFLIITKNVVYSAFALLSTLLGVAGLFVLASADFLGIMQIVIYIGGILLLFMFAIMFANKLTGQHYIITEHKNLLSGIILGIAVFIIFATAILNAGYKEHLSYYPNKSTVSGIGIELMTAYVLPFEFAGVFLFAALIGASIVAGHLIKDKIKK</sequence>
<keyword evidence="2" id="KW-0520">NAD</keyword>
<dbReference type="InterPro" id="IPR042106">
    <property type="entry name" value="Nuo/plastoQ_OxRdtase_6_NuoJ"/>
</dbReference>
<dbReference type="STRING" id="153721.MYP_279"/>
<dbReference type="Pfam" id="PF00499">
    <property type="entry name" value="Oxidored_q3"/>
    <property type="match status" value="1"/>
</dbReference>
<keyword evidence="2" id="KW-0874">Quinone</keyword>
<dbReference type="Gene3D" id="1.20.120.1200">
    <property type="entry name" value="NADH-ubiquinone/plastoquinone oxidoreductase chain 6, subunit NuoJ"/>
    <property type="match status" value="1"/>
</dbReference>
<dbReference type="AlphaFoldDB" id="A0A098L9X5"/>